<evidence type="ECO:0000256" key="1">
    <source>
        <dbReference type="SAM" id="MobiDB-lite"/>
    </source>
</evidence>
<dbReference type="EMBL" id="ABXJ01000135">
    <property type="protein sequence ID" value="EEA89496.1"/>
    <property type="molecule type" value="Genomic_DNA"/>
</dbReference>
<evidence type="ECO:0000313" key="2">
    <source>
        <dbReference type="EMBL" id="EEA89496.1"/>
    </source>
</evidence>
<reference evidence="2 3" key="2">
    <citation type="submission" date="2008-10" db="EMBL/GenBank/DDBJ databases">
        <authorList>
            <person name="Fulton L."/>
            <person name="Clifton S."/>
            <person name="Fulton B."/>
            <person name="Xu J."/>
            <person name="Minx P."/>
            <person name="Pepin K.H."/>
            <person name="Johnson M."/>
            <person name="Thiruvilangam P."/>
            <person name="Bhonagiri V."/>
            <person name="Nash W.E."/>
            <person name="Mardis E.R."/>
            <person name="Wilson R.K."/>
        </authorList>
    </citation>
    <scope>NUCLEOTIDE SEQUENCE [LARGE SCALE GENOMIC DNA]</scope>
    <source>
        <strain evidence="2 3">DSM 13279</strain>
    </source>
</reference>
<evidence type="ECO:0000313" key="3">
    <source>
        <dbReference type="Proteomes" id="UP000003560"/>
    </source>
</evidence>
<feature type="region of interest" description="Disordered" evidence="1">
    <location>
        <begin position="43"/>
        <end position="77"/>
    </location>
</feature>
<gene>
    <name evidence="2" type="ORF">COLSTE_02331</name>
</gene>
<name>B6GDZ6_9ACTN</name>
<organism evidence="2 3">
    <name type="scientific">Collinsella stercoris DSM 13279</name>
    <dbReference type="NCBI Taxonomy" id="445975"/>
    <lineage>
        <taxon>Bacteria</taxon>
        <taxon>Bacillati</taxon>
        <taxon>Actinomycetota</taxon>
        <taxon>Coriobacteriia</taxon>
        <taxon>Coriobacteriales</taxon>
        <taxon>Coriobacteriaceae</taxon>
        <taxon>Collinsella</taxon>
    </lineage>
</organism>
<feature type="compositionally biased region" description="Basic and acidic residues" evidence="1">
    <location>
        <begin position="67"/>
        <end position="77"/>
    </location>
</feature>
<comment type="caution">
    <text evidence="2">The sequence shown here is derived from an EMBL/GenBank/DDBJ whole genome shotgun (WGS) entry which is preliminary data.</text>
</comment>
<dbReference type="AlphaFoldDB" id="B6GDZ6"/>
<accession>B6GDZ6</accession>
<dbReference type="Proteomes" id="UP000003560">
    <property type="component" value="Unassembled WGS sequence"/>
</dbReference>
<keyword evidence="3" id="KW-1185">Reference proteome</keyword>
<protein>
    <submittedName>
        <fullName evidence="2">Uncharacterized protein</fullName>
    </submittedName>
</protein>
<reference evidence="2 3" key="1">
    <citation type="submission" date="2008-10" db="EMBL/GenBank/DDBJ databases">
        <title>Draft genome sequence of Collinsella stercoris (DSM 13279).</title>
        <authorList>
            <person name="Sudarsanam P."/>
            <person name="Ley R."/>
            <person name="Guruge J."/>
            <person name="Turnbaugh P.J."/>
            <person name="Mahowald M."/>
            <person name="Liep D."/>
            <person name="Gordon J."/>
        </authorList>
    </citation>
    <scope>NUCLEOTIDE SEQUENCE [LARGE SCALE GENOMIC DNA]</scope>
    <source>
        <strain evidence="2 3">DSM 13279</strain>
    </source>
</reference>
<dbReference type="HOGENOM" id="CLU_2632051_0_0_11"/>
<sequence>MLSSMSISVASHPPRARRAHRLLAADIRSCECFMSACRAMAKNRPPVGPPWTGGRTGPMRLILPRRKPSETKKRQAP</sequence>
<proteinExistence type="predicted"/>